<dbReference type="Proteomes" id="UP000597138">
    <property type="component" value="Unassembled WGS sequence"/>
</dbReference>
<dbReference type="EMBL" id="JFHE01000011">
    <property type="protein sequence ID" value="KDR34665.1"/>
    <property type="molecule type" value="Genomic_DNA"/>
</dbReference>
<evidence type="ECO:0000259" key="1">
    <source>
        <dbReference type="Pfam" id="PF06904"/>
    </source>
</evidence>
<dbReference type="AlphaFoldDB" id="A0A069P225"/>
<proteinExistence type="predicted"/>
<sequence>MIARIAGWLLLLAFVAALGFGYAVYSRRIAVPEQYDPFAPLDVRAARGPLTAYKLWRTTHDAQLCDAALAQSGFAYRPMADTTGAGGCELKDVVRVSQSEDVRFSAPFLATCPLAVGMAFFEHQYLQPAAIEVFGKRVARIEHVGSYACRNVNHQKDAALSQHASANAIDLTGFVLADGRRITLNDWNDAGSLDADFLRRVHDGACRSFDTTLGPDYNALHRTHFHVDMGPYRICR</sequence>
<reference evidence="3 4" key="2">
    <citation type="submission" date="2014-03" db="EMBL/GenBank/DDBJ databases">
        <title>Draft Genome Sequences of Four Burkholderia Strains.</title>
        <authorList>
            <person name="Liu X.Y."/>
            <person name="Li C.X."/>
            <person name="Xu J.H."/>
        </authorList>
    </citation>
    <scope>NUCLEOTIDE SEQUENCE [LARGE SCALE GENOMIC DNA]</scope>
    <source>
        <strain evidence="3 4">R27</strain>
    </source>
</reference>
<name>A0A069P225_9BURK</name>
<dbReference type="Proteomes" id="UP000027439">
    <property type="component" value="Unassembled WGS sequence"/>
</dbReference>
<reference evidence="5" key="3">
    <citation type="journal article" date="2019" name="Int. J. Syst. Evol. Microbiol.">
        <title>The Global Catalogue of Microorganisms (GCM) 10K type strain sequencing project: providing services to taxonomists for standard genome sequencing and annotation.</title>
        <authorList>
            <consortium name="The Broad Institute Genomics Platform"/>
            <consortium name="The Broad Institute Genome Sequencing Center for Infectious Disease"/>
            <person name="Wu L."/>
            <person name="Ma J."/>
        </authorList>
    </citation>
    <scope>NUCLEOTIDE SEQUENCE [LARGE SCALE GENOMIC DNA]</scope>
    <source>
        <strain evidence="5">CGMCC 1.11013</strain>
    </source>
</reference>
<organism evidence="3 4">
    <name type="scientific">Caballeronia grimmiae</name>
    <dbReference type="NCBI Taxonomy" id="1071679"/>
    <lineage>
        <taxon>Bacteria</taxon>
        <taxon>Pseudomonadati</taxon>
        <taxon>Pseudomonadota</taxon>
        <taxon>Betaproteobacteria</taxon>
        <taxon>Burkholderiales</taxon>
        <taxon>Burkholderiaceae</taxon>
        <taxon>Caballeronia</taxon>
    </lineage>
</organism>
<dbReference type="eggNOG" id="COG3921">
    <property type="taxonomic scope" value="Bacteria"/>
</dbReference>
<dbReference type="EMBL" id="BMEG01000002">
    <property type="protein sequence ID" value="GGD63939.1"/>
    <property type="molecule type" value="Genomic_DNA"/>
</dbReference>
<comment type="caution">
    <text evidence="3">The sequence shown here is derived from an EMBL/GenBank/DDBJ whole genome shotgun (WGS) entry which is preliminary data.</text>
</comment>
<accession>A0A069P225</accession>
<dbReference type="InterPro" id="IPR009683">
    <property type="entry name" value="Extensin-like_C"/>
</dbReference>
<reference evidence="2" key="4">
    <citation type="submission" date="2024-05" db="EMBL/GenBank/DDBJ databases">
        <authorList>
            <person name="Sun Q."/>
            <person name="Zhou Y."/>
        </authorList>
    </citation>
    <scope>NUCLEOTIDE SEQUENCE</scope>
    <source>
        <strain evidence="2">CGMCC 1.11013</strain>
    </source>
</reference>
<reference evidence="2" key="1">
    <citation type="journal article" date="2014" name="Int. J. Syst. Evol. Microbiol.">
        <title>Complete genome of a new Firmicutes species belonging to the dominant human colonic microbiota ('Ruminococcus bicirculans') reveals two chromosomes and a selective capacity to utilize plant glucans.</title>
        <authorList>
            <consortium name="NISC Comparative Sequencing Program"/>
            <person name="Wegmann U."/>
            <person name="Louis P."/>
            <person name="Goesmann A."/>
            <person name="Henrissat B."/>
            <person name="Duncan S.H."/>
            <person name="Flint H.J."/>
        </authorList>
    </citation>
    <scope>NUCLEOTIDE SEQUENCE</scope>
    <source>
        <strain evidence="2">CGMCC 1.11013</strain>
    </source>
</reference>
<evidence type="ECO:0000313" key="2">
    <source>
        <dbReference type="EMBL" id="GGD63939.1"/>
    </source>
</evidence>
<dbReference type="RefSeq" id="WP_035964143.1">
    <property type="nucleotide sequence ID" value="NZ_BMEG01000002.1"/>
</dbReference>
<evidence type="ECO:0000313" key="3">
    <source>
        <dbReference type="EMBL" id="KDR34665.1"/>
    </source>
</evidence>
<gene>
    <name evidence="3" type="ORF">BG57_03485</name>
    <name evidence="2" type="ORF">GCM10010985_17490</name>
</gene>
<dbReference type="OrthoDB" id="9809788at2"/>
<evidence type="ECO:0000313" key="5">
    <source>
        <dbReference type="Proteomes" id="UP000597138"/>
    </source>
</evidence>
<protein>
    <submittedName>
        <fullName evidence="3">Extensin</fullName>
    </submittedName>
</protein>
<dbReference type="STRING" id="1071679.BG57_03485"/>
<dbReference type="Pfam" id="PF06904">
    <property type="entry name" value="Extensin-like_C"/>
    <property type="match status" value="1"/>
</dbReference>
<evidence type="ECO:0000313" key="4">
    <source>
        <dbReference type="Proteomes" id="UP000027439"/>
    </source>
</evidence>
<keyword evidence="5" id="KW-1185">Reference proteome</keyword>
<feature type="domain" description="Extensin-like C-terminal" evidence="1">
    <location>
        <begin position="64"/>
        <end position="236"/>
    </location>
</feature>